<feature type="transmembrane region" description="Helical" evidence="1">
    <location>
        <begin position="6"/>
        <end position="25"/>
    </location>
</feature>
<keyword evidence="1" id="KW-0472">Membrane</keyword>
<evidence type="ECO:0000256" key="1">
    <source>
        <dbReference type="SAM" id="Phobius"/>
    </source>
</evidence>
<dbReference type="RefSeq" id="WP_125065039.1">
    <property type="nucleotide sequence ID" value="NZ_JAVIHE010000015.1"/>
</dbReference>
<proteinExistence type="predicted"/>
<sequence length="177" mass="19952">MTSSDIIEVLSIITSTIIGVISIYYSNKAIKIASDANKLTAEITAETNRPVVVAYLETVEIESFHKYMVIKNFGNTPATILDLKFMQSIDEYDFNMSSLIGYTIAPSQKFMHVIDNDLKGTVIVNIIYQTVTGQNFDEVYQVKLNATEKLFWIGSNDQDKQLKFMKNAAEAFIKVLK</sequence>
<protein>
    <submittedName>
        <fullName evidence="2">Uncharacterized protein</fullName>
    </submittedName>
</protein>
<organism evidence="2 3">
    <name type="scientific">Streptococcus suis</name>
    <dbReference type="NCBI Taxonomy" id="1307"/>
    <lineage>
        <taxon>Bacteria</taxon>
        <taxon>Bacillati</taxon>
        <taxon>Bacillota</taxon>
        <taxon>Bacilli</taxon>
        <taxon>Lactobacillales</taxon>
        <taxon>Streptococcaceae</taxon>
        <taxon>Streptococcus</taxon>
    </lineage>
</organism>
<reference evidence="2 3" key="1">
    <citation type="submission" date="2018-11" db="EMBL/GenBank/DDBJ databases">
        <title>Changes in penicillin susceptibility of Streptococcus suis isolates by amino acid alterations in the penicillin-binding protein.</title>
        <authorList>
            <person name="Niemann L."/>
            <person name="Eichhorn I."/>
        </authorList>
    </citation>
    <scope>NUCLEOTIDE SEQUENCE [LARGE SCALE GENOMIC DNA]</scope>
    <source>
        <strain evidence="2 3">IMT40738</strain>
    </source>
</reference>
<dbReference type="AlphaFoldDB" id="A0A426G9T2"/>
<keyword evidence="1" id="KW-1133">Transmembrane helix</keyword>
<dbReference type="EMBL" id="RRZO01000016">
    <property type="protein sequence ID" value="RRN51701.1"/>
    <property type="molecule type" value="Genomic_DNA"/>
</dbReference>
<dbReference type="Proteomes" id="UP000278566">
    <property type="component" value="Unassembled WGS sequence"/>
</dbReference>
<gene>
    <name evidence="2" type="ORF">EI220_03980</name>
</gene>
<keyword evidence="1" id="KW-0812">Transmembrane</keyword>
<evidence type="ECO:0000313" key="2">
    <source>
        <dbReference type="EMBL" id="RRN51701.1"/>
    </source>
</evidence>
<evidence type="ECO:0000313" key="3">
    <source>
        <dbReference type="Proteomes" id="UP000278566"/>
    </source>
</evidence>
<comment type="caution">
    <text evidence="2">The sequence shown here is derived from an EMBL/GenBank/DDBJ whole genome shotgun (WGS) entry which is preliminary data.</text>
</comment>
<name>A0A426G9T2_STRSU</name>
<accession>A0A426G9T2</accession>